<evidence type="ECO:0000256" key="1">
    <source>
        <dbReference type="SAM" id="SignalP"/>
    </source>
</evidence>
<accession>A0ABR7TTJ5</accession>
<evidence type="ECO:0008006" key="4">
    <source>
        <dbReference type="Google" id="ProtNLM"/>
    </source>
</evidence>
<feature type="signal peptide" evidence="1">
    <location>
        <begin position="1"/>
        <end position="26"/>
    </location>
</feature>
<comment type="caution">
    <text evidence="2">The sequence shown here is derived from an EMBL/GenBank/DDBJ whole genome shotgun (WGS) entry which is preliminary data.</text>
</comment>
<keyword evidence="1" id="KW-0732">Signal</keyword>
<feature type="chain" id="PRO_5046228618" description="DUF4402 domain-containing protein" evidence="1">
    <location>
        <begin position="27"/>
        <end position="158"/>
    </location>
</feature>
<organism evidence="2 3">
    <name type="scientific">Chitinophaga qingshengii</name>
    <dbReference type="NCBI Taxonomy" id="1569794"/>
    <lineage>
        <taxon>Bacteria</taxon>
        <taxon>Pseudomonadati</taxon>
        <taxon>Bacteroidota</taxon>
        <taxon>Chitinophagia</taxon>
        <taxon>Chitinophagales</taxon>
        <taxon>Chitinophagaceae</taxon>
        <taxon>Chitinophaga</taxon>
    </lineage>
</organism>
<evidence type="ECO:0000313" key="3">
    <source>
        <dbReference type="Proteomes" id="UP000659124"/>
    </source>
</evidence>
<proteinExistence type="predicted"/>
<reference evidence="2 3" key="1">
    <citation type="submission" date="2020-09" db="EMBL/GenBank/DDBJ databases">
        <title>Genome sequences of type strains of Chitinophaga qingshengii and Chitinophaga varians.</title>
        <authorList>
            <person name="Kittiwongwattana C."/>
        </authorList>
    </citation>
    <scope>NUCLEOTIDE SEQUENCE [LARGE SCALE GENOMIC DNA]</scope>
    <source>
        <strain evidence="2 3">JCM 30026</strain>
    </source>
</reference>
<protein>
    <recommendedName>
        <fullName evidence="4">DUF4402 domain-containing protein</fullName>
    </recommendedName>
</protein>
<gene>
    <name evidence="2" type="ORF">ICL07_21505</name>
</gene>
<dbReference type="RefSeq" id="WP_188090107.1">
    <property type="nucleotide sequence ID" value="NZ_JACVFC010000003.1"/>
</dbReference>
<dbReference type="EMBL" id="JACVFC010000003">
    <property type="protein sequence ID" value="MBC9932980.1"/>
    <property type="molecule type" value="Genomic_DNA"/>
</dbReference>
<dbReference type="Proteomes" id="UP000659124">
    <property type="component" value="Unassembled WGS sequence"/>
</dbReference>
<sequence>MKKMINLKLLFFALAFLYLSTGTVLAQQEEGKRMKIELTVKAGNEQVTSAIRSFTVAYNRALNETGKDSIAEAPKGHYLSIDLEKQNIPLLRVLIPNRKGLDGQITVVDTYGKLPPRKIEFKLAVMETMNDQVTGDYGGAFMTLHCATLIIDGVKLEY</sequence>
<keyword evidence="3" id="KW-1185">Reference proteome</keyword>
<evidence type="ECO:0000313" key="2">
    <source>
        <dbReference type="EMBL" id="MBC9932980.1"/>
    </source>
</evidence>
<name>A0ABR7TTJ5_9BACT</name>